<dbReference type="SUPFAM" id="SSF63825">
    <property type="entry name" value="YWTD domain"/>
    <property type="match status" value="1"/>
</dbReference>
<gene>
    <name evidence="2" type="ORF">ACFFJ8_25920</name>
</gene>
<comment type="caution">
    <text evidence="2">The sequence shown here is derived from an EMBL/GenBank/DDBJ whole genome shotgun (WGS) entry which is preliminary data.</text>
</comment>
<keyword evidence="3" id="KW-1185">Reference proteome</keyword>
<evidence type="ECO:0000313" key="3">
    <source>
        <dbReference type="Proteomes" id="UP001589818"/>
    </source>
</evidence>
<proteinExistence type="predicted"/>
<dbReference type="RefSeq" id="WP_256555026.1">
    <property type="nucleotide sequence ID" value="NZ_JANHOF010000001.1"/>
</dbReference>
<protein>
    <recommendedName>
        <fullName evidence="4">WD40 repeat domain-containing protein</fullName>
    </recommendedName>
</protein>
<dbReference type="EMBL" id="JBHLVF010000041">
    <property type="protein sequence ID" value="MFC0394787.1"/>
    <property type="molecule type" value="Genomic_DNA"/>
</dbReference>
<dbReference type="Proteomes" id="UP001589818">
    <property type="component" value="Unassembled WGS sequence"/>
</dbReference>
<evidence type="ECO:0000256" key="1">
    <source>
        <dbReference type="SAM" id="SignalP"/>
    </source>
</evidence>
<evidence type="ECO:0000313" key="2">
    <source>
        <dbReference type="EMBL" id="MFC0394787.1"/>
    </source>
</evidence>
<name>A0ABV6JGF4_9BACL</name>
<keyword evidence="1" id="KW-0732">Signal</keyword>
<sequence length="317" mass="34438">MFKKRKRWMKRAAAALLATAFMWVSAAAIHPDVTEAATTKASYGGFNEVSTKGPVIPGLTGSKEWVPQGLALVPDQNWVIVSHYWGKSSANQASVISITSTTTKKRLKTFYLYETSSKKHTGHVGGLAVSKNHLWVASGTSVYKISLSTLSGKKDFSNVVMTEYALGHKASYASYSSGVLWIGEYMDGADKGKAMCSSGPKGKVYGYKLNAQDGLASKPKASYTWSTPDRIQGMALTKDRVVYSQSCGRNHSSKLLVYTQGASGRLIKQLTMPPMSEGIALTGNKLYVSFESGARKYANGSYPLKNMYIINTGKFKL</sequence>
<feature type="signal peptide" evidence="1">
    <location>
        <begin position="1"/>
        <end position="26"/>
    </location>
</feature>
<accession>A0ABV6JGF4</accession>
<organism evidence="2 3">
    <name type="scientific">Paenibacillus mendelii</name>
    <dbReference type="NCBI Taxonomy" id="206163"/>
    <lineage>
        <taxon>Bacteria</taxon>
        <taxon>Bacillati</taxon>
        <taxon>Bacillota</taxon>
        <taxon>Bacilli</taxon>
        <taxon>Bacillales</taxon>
        <taxon>Paenibacillaceae</taxon>
        <taxon>Paenibacillus</taxon>
    </lineage>
</organism>
<reference evidence="2 3" key="1">
    <citation type="submission" date="2024-09" db="EMBL/GenBank/DDBJ databases">
        <authorList>
            <person name="Sun Q."/>
            <person name="Mori K."/>
        </authorList>
    </citation>
    <scope>NUCLEOTIDE SEQUENCE [LARGE SCALE GENOMIC DNA]</scope>
    <source>
        <strain evidence="2 3">CCM 4839</strain>
    </source>
</reference>
<evidence type="ECO:0008006" key="4">
    <source>
        <dbReference type="Google" id="ProtNLM"/>
    </source>
</evidence>
<feature type="chain" id="PRO_5045336821" description="WD40 repeat domain-containing protein" evidence="1">
    <location>
        <begin position="27"/>
        <end position="317"/>
    </location>
</feature>